<dbReference type="InterPro" id="IPR008189">
    <property type="entry name" value="rRNA_ssu_MeTfrase_I"/>
</dbReference>
<evidence type="ECO:0000256" key="5">
    <source>
        <dbReference type="ARBA" id="ARBA00022691"/>
    </source>
</evidence>
<organism evidence="7 8">
    <name type="scientific">Croceimicrobium hydrocarbonivorans</name>
    <dbReference type="NCBI Taxonomy" id="2761580"/>
    <lineage>
        <taxon>Bacteria</taxon>
        <taxon>Pseudomonadati</taxon>
        <taxon>Bacteroidota</taxon>
        <taxon>Flavobacteriia</taxon>
        <taxon>Flavobacteriales</taxon>
        <taxon>Owenweeksiaceae</taxon>
        <taxon>Croceimicrobium</taxon>
    </lineage>
</organism>
<dbReference type="Pfam" id="PF00590">
    <property type="entry name" value="TP_methylase"/>
    <property type="match status" value="1"/>
</dbReference>
<sequence>MEESNNPKGKLYLIPSLMGEIEPLEVLPLSVKKVIDLCDHFIVENEKSARAFIKRVLPSKHQPDLVLYTTNKFSDPADYPSYLEAARNGEHIGLISEAGAPGIADPGAEIISLAHNEGIRVVPLVGPSSIFMAMMASGMNGQSFAFNGYLPIDNQERKKQIKNLENLSRKTGQSQIFMETPYRNDKLMKDLISICHPDTRLCVAREVTTLEEYIRTQPISWWKNNLPELEKRPAIFILSVE</sequence>
<dbReference type="InterPro" id="IPR014776">
    <property type="entry name" value="4pyrrole_Mease_sub2"/>
</dbReference>
<accession>A0A7H0VEW1</accession>
<keyword evidence="4 7" id="KW-0808">Transferase</keyword>
<dbReference type="PANTHER" id="PTHR46111:SF2">
    <property type="entry name" value="SAM-DEPENDENT METHYLTRANSFERASE"/>
    <property type="match status" value="1"/>
</dbReference>
<keyword evidence="3 7" id="KW-0489">Methyltransferase</keyword>
<dbReference type="Gene3D" id="3.40.1010.10">
    <property type="entry name" value="Cobalt-precorrin-4 Transmethylase, Domain 1"/>
    <property type="match status" value="1"/>
</dbReference>
<keyword evidence="1" id="KW-0963">Cytoplasm</keyword>
<keyword evidence="8" id="KW-1185">Reference proteome</keyword>
<evidence type="ECO:0000256" key="4">
    <source>
        <dbReference type="ARBA" id="ARBA00022679"/>
    </source>
</evidence>
<dbReference type="GO" id="GO:0032259">
    <property type="term" value="P:methylation"/>
    <property type="evidence" value="ECO:0007669"/>
    <property type="project" value="UniProtKB-KW"/>
</dbReference>
<protein>
    <submittedName>
        <fullName evidence="7">SAM-dependent methyltransferase</fullName>
    </submittedName>
</protein>
<dbReference type="Gene3D" id="3.30.950.10">
    <property type="entry name" value="Methyltransferase, Cobalt-precorrin-4 Transmethylase, Domain 2"/>
    <property type="match status" value="1"/>
</dbReference>
<dbReference type="EMBL" id="CP060139">
    <property type="protein sequence ID" value="QNR24259.1"/>
    <property type="molecule type" value="Genomic_DNA"/>
</dbReference>
<keyword evidence="5" id="KW-0949">S-adenosyl-L-methionine</keyword>
<evidence type="ECO:0000256" key="2">
    <source>
        <dbReference type="ARBA" id="ARBA00022552"/>
    </source>
</evidence>
<proteinExistence type="predicted"/>
<evidence type="ECO:0000313" key="8">
    <source>
        <dbReference type="Proteomes" id="UP000516305"/>
    </source>
</evidence>
<dbReference type="GO" id="GO:0008168">
    <property type="term" value="F:methyltransferase activity"/>
    <property type="evidence" value="ECO:0007669"/>
    <property type="project" value="UniProtKB-KW"/>
</dbReference>
<gene>
    <name evidence="7" type="ORF">H4K34_00025</name>
</gene>
<name>A0A7H0VEW1_9FLAO</name>
<evidence type="ECO:0000313" key="7">
    <source>
        <dbReference type="EMBL" id="QNR24259.1"/>
    </source>
</evidence>
<dbReference type="InterPro" id="IPR000878">
    <property type="entry name" value="4pyrrol_Mease"/>
</dbReference>
<dbReference type="RefSeq" id="WP_210758788.1">
    <property type="nucleotide sequence ID" value="NZ_CP060139.1"/>
</dbReference>
<keyword evidence="2" id="KW-0698">rRNA processing</keyword>
<dbReference type="InterPro" id="IPR035996">
    <property type="entry name" value="4pyrrol_Methylase_sf"/>
</dbReference>
<dbReference type="KEGG" id="chyd:H4K34_00025"/>
<dbReference type="SUPFAM" id="SSF53790">
    <property type="entry name" value="Tetrapyrrole methylase"/>
    <property type="match status" value="1"/>
</dbReference>
<evidence type="ECO:0000259" key="6">
    <source>
        <dbReference type="Pfam" id="PF00590"/>
    </source>
</evidence>
<dbReference type="CDD" id="cd11649">
    <property type="entry name" value="RsmI_like"/>
    <property type="match status" value="1"/>
</dbReference>
<dbReference type="Proteomes" id="UP000516305">
    <property type="component" value="Chromosome"/>
</dbReference>
<dbReference type="PANTHER" id="PTHR46111">
    <property type="entry name" value="RIBOSOMAL RNA SMALL SUBUNIT METHYLTRANSFERASE I"/>
    <property type="match status" value="1"/>
</dbReference>
<dbReference type="AlphaFoldDB" id="A0A7H0VEW1"/>
<evidence type="ECO:0000256" key="1">
    <source>
        <dbReference type="ARBA" id="ARBA00022490"/>
    </source>
</evidence>
<dbReference type="GO" id="GO:0006364">
    <property type="term" value="P:rRNA processing"/>
    <property type="evidence" value="ECO:0007669"/>
    <property type="project" value="UniProtKB-KW"/>
</dbReference>
<evidence type="ECO:0000256" key="3">
    <source>
        <dbReference type="ARBA" id="ARBA00022603"/>
    </source>
</evidence>
<dbReference type="InterPro" id="IPR014777">
    <property type="entry name" value="4pyrrole_Mease_sub1"/>
</dbReference>
<reference evidence="7 8" key="1">
    <citation type="submission" date="2020-08" db="EMBL/GenBank/DDBJ databases">
        <title>Croceimicrobium hydrocarbonivorans gen. nov., sp. nov., a novel marine bacterium isolated from a bacterial consortium that degrades polyethylene terephthalate.</title>
        <authorList>
            <person name="Liu R."/>
        </authorList>
    </citation>
    <scope>NUCLEOTIDE SEQUENCE [LARGE SCALE GENOMIC DNA]</scope>
    <source>
        <strain evidence="7 8">A20-9</strain>
    </source>
</reference>
<dbReference type="PIRSF" id="PIRSF005917">
    <property type="entry name" value="MTase_YraL"/>
    <property type="match status" value="1"/>
</dbReference>
<feature type="domain" description="Tetrapyrrole methylase" evidence="6">
    <location>
        <begin position="27"/>
        <end position="218"/>
    </location>
</feature>